<dbReference type="InterPro" id="IPR039248">
    <property type="entry name" value="Ptase_RsbX"/>
</dbReference>
<gene>
    <name evidence="2" type="ORF">GCM10009742_53360</name>
</gene>
<name>A0ABN2EAK2_9ACTN</name>
<dbReference type="Proteomes" id="UP001500190">
    <property type="component" value="Unassembled WGS sequence"/>
</dbReference>
<dbReference type="PANTHER" id="PTHR35801">
    <property type="entry name" value="PHOSPHOSERINE PHOSPHATASE RSBX"/>
    <property type="match status" value="1"/>
</dbReference>
<dbReference type="EMBL" id="BAAAND010000008">
    <property type="protein sequence ID" value="GAA1599050.1"/>
    <property type="molecule type" value="Genomic_DNA"/>
</dbReference>
<dbReference type="Pfam" id="PF07228">
    <property type="entry name" value="SpoIIE"/>
    <property type="match status" value="1"/>
</dbReference>
<dbReference type="Gene3D" id="3.60.40.10">
    <property type="entry name" value="PPM-type phosphatase domain"/>
    <property type="match status" value="1"/>
</dbReference>
<proteinExistence type="predicted"/>
<accession>A0ABN2EAK2</accession>
<evidence type="ECO:0000259" key="1">
    <source>
        <dbReference type="Pfam" id="PF07228"/>
    </source>
</evidence>
<dbReference type="Gene3D" id="3.30.565.10">
    <property type="entry name" value="Histidine kinase-like ATPase, C-terminal domain"/>
    <property type="match status" value="1"/>
</dbReference>
<reference evidence="2 3" key="1">
    <citation type="journal article" date="2019" name="Int. J. Syst. Evol. Microbiol.">
        <title>The Global Catalogue of Microorganisms (GCM) 10K type strain sequencing project: providing services to taxonomists for standard genome sequencing and annotation.</title>
        <authorList>
            <consortium name="The Broad Institute Genomics Platform"/>
            <consortium name="The Broad Institute Genome Sequencing Center for Infectious Disease"/>
            <person name="Wu L."/>
            <person name="Ma J."/>
        </authorList>
    </citation>
    <scope>NUCLEOTIDE SEQUENCE [LARGE SCALE GENOMIC DNA]</scope>
    <source>
        <strain evidence="2 3">JCM 14304</strain>
    </source>
</reference>
<dbReference type="InterPro" id="IPR036457">
    <property type="entry name" value="PPM-type-like_dom_sf"/>
</dbReference>
<evidence type="ECO:0000313" key="3">
    <source>
        <dbReference type="Proteomes" id="UP001500190"/>
    </source>
</evidence>
<protein>
    <submittedName>
        <fullName evidence="2">SpoIIE family protein phosphatase</fullName>
    </submittedName>
</protein>
<keyword evidence="3" id="KW-1185">Reference proteome</keyword>
<dbReference type="InterPro" id="IPR001932">
    <property type="entry name" value="PPM-type_phosphatase-like_dom"/>
</dbReference>
<comment type="caution">
    <text evidence="2">The sequence shown here is derived from an EMBL/GenBank/DDBJ whole genome shotgun (WGS) entry which is preliminary data.</text>
</comment>
<sequence length="331" mass="34058">MGPLAPSRRLSIQFEEDVGAARRTVGDLADRIAGVRRGEVELIVTELATNILRHASAPGYLLVNTAPSGLEVLAVDPGGSSTGGTAAWSLPPYRGLGAGLAGVARKSSAFDAYSGPGGTAVLSRIGGDPSLIGRWGGVNVPYRDGPSSGDGWAVATTGHRMVTALIVDGLGHGDLAADAARAALETFTDDPAPDPGEVLRRAHEAMRHTRGGAAGAVTIDVGRDTLVWAAVGNVTGRVLLAQASRHLVTRDGTLGGQAALPRLHEERYPWAAGAMLVLATDGIRSHWDLGSYPGLAGHDPAVMAAVLQRDCGRDTDDSTVVIGLDPRAQGE</sequence>
<dbReference type="SUPFAM" id="SSF81606">
    <property type="entry name" value="PP2C-like"/>
    <property type="match status" value="1"/>
</dbReference>
<dbReference type="InterPro" id="IPR036890">
    <property type="entry name" value="HATPase_C_sf"/>
</dbReference>
<feature type="domain" description="PPM-type phosphatase" evidence="1">
    <location>
        <begin position="162"/>
        <end position="283"/>
    </location>
</feature>
<dbReference type="PANTHER" id="PTHR35801:SF1">
    <property type="entry name" value="PHOSPHOSERINE PHOSPHATASE RSBX"/>
    <property type="match status" value="1"/>
</dbReference>
<dbReference type="RefSeq" id="WP_344196075.1">
    <property type="nucleotide sequence ID" value="NZ_BAAAND010000008.1"/>
</dbReference>
<organism evidence="2 3">
    <name type="scientific">Kribbella karoonensis</name>
    <dbReference type="NCBI Taxonomy" id="324851"/>
    <lineage>
        <taxon>Bacteria</taxon>
        <taxon>Bacillati</taxon>
        <taxon>Actinomycetota</taxon>
        <taxon>Actinomycetes</taxon>
        <taxon>Propionibacteriales</taxon>
        <taxon>Kribbellaceae</taxon>
        <taxon>Kribbella</taxon>
    </lineage>
</organism>
<evidence type="ECO:0000313" key="2">
    <source>
        <dbReference type="EMBL" id="GAA1599050.1"/>
    </source>
</evidence>